<gene>
    <name evidence="2" type="ORF">NAEGRDRAFT_70797</name>
</gene>
<dbReference type="GeneID" id="8850696"/>
<reference evidence="2 3" key="1">
    <citation type="journal article" date="2010" name="Cell">
        <title>The genome of Naegleria gruberi illuminates early eukaryotic versatility.</title>
        <authorList>
            <person name="Fritz-Laylin L.K."/>
            <person name="Prochnik S.E."/>
            <person name="Ginger M.L."/>
            <person name="Dacks J.B."/>
            <person name="Carpenter M.L."/>
            <person name="Field M.C."/>
            <person name="Kuo A."/>
            <person name="Paredez A."/>
            <person name="Chapman J."/>
            <person name="Pham J."/>
            <person name="Shu S."/>
            <person name="Neupane R."/>
            <person name="Cipriano M."/>
            <person name="Mancuso J."/>
            <person name="Tu H."/>
            <person name="Salamov A."/>
            <person name="Lindquist E."/>
            <person name="Shapiro H."/>
            <person name="Lucas S."/>
            <person name="Grigoriev I.V."/>
            <person name="Cande W.Z."/>
            <person name="Fulton C."/>
            <person name="Rokhsar D.S."/>
            <person name="Dawson S.C."/>
        </authorList>
    </citation>
    <scope>NUCLEOTIDE SEQUENCE [LARGE SCALE GENOMIC DNA]</scope>
    <source>
        <strain evidence="2 3">NEG-M</strain>
    </source>
</reference>
<dbReference type="InterPro" id="IPR009072">
    <property type="entry name" value="Histone-fold"/>
</dbReference>
<proteinExistence type="predicted"/>
<dbReference type="KEGG" id="ngr:NAEGRDRAFT_70797"/>
<keyword evidence="3" id="KW-1185">Reference proteome</keyword>
<evidence type="ECO:0000313" key="3">
    <source>
        <dbReference type="Proteomes" id="UP000006671"/>
    </source>
</evidence>
<sequence length="184" mass="20458">MPPKQAQKSPRHPQTVKPETTTPKAKKSSKDTITTPKTTPTASSSSAKAPKPEKKTSATSTPSKSIRKSSSEKTEPEKEKPKGILKKASIQKIAKIHGCKRISADVYEKAREMFDQLLGELMRDASIITQYNKKKQITFQTINQCSKRLWNITVYNGTTVDAVKDMAKNDDSDYSTDYCSDADE</sequence>
<name>D2VPB6_NAEGR</name>
<dbReference type="RefSeq" id="XP_002674149.1">
    <property type="nucleotide sequence ID" value="XM_002674103.1"/>
</dbReference>
<dbReference type="OMA" id="ASIITQY"/>
<accession>D2VPB6</accession>
<dbReference type="Proteomes" id="UP000006671">
    <property type="component" value="Unassembled WGS sequence"/>
</dbReference>
<evidence type="ECO:0000256" key="1">
    <source>
        <dbReference type="SAM" id="MobiDB-lite"/>
    </source>
</evidence>
<dbReference type="AlphaFoldDB" id="D2VPB6"/>
<feature type="region of interest" description="Disordered" evidence="1">
    <location>
        <begin position="1"/>
        <end position="86"/>
    </location>
</feature>
<feature type="compositionally biased region" description="Low complexity" evidence="1">
    <location>
        <begin position="31"/>
        <end position="49"/>
    </location>
</feature>
<dbReference type="VEuPathDB" id="AmoebaDB:NAEGRDRAFT_70797"/>
<dbReference type="InParanoid" id="D2VPB6"/>
<feature type="compositionally biased region" description="Basic and acidic residues" evidence="1">
    <location>
        <begin position="69"/>
        <end position="82"/>
    </location>
</feature>
<evidence type="ECO:0000313" key="2">
    <source>
        <dbReference type="EMBL" id="EFC41405.1"/>
    </source>
</evidence>
<protein>
    <submittedName>
        <fullName evidence="2">Predicted protein</fullName>
    </submittedName>
</protein>
<organism evidence="3">
    <name type="scientific">Naegleria gruberi</name>
    <name type="common">Amoeba</name>
    <dbReference type="NCBI Taxonomy" id="5762"/>
    <lineage>
        <taxon>Eukaryota</taxon>
        <taxon>Discoba</taxon>
        <taxon>Heterolobosea</taxon>
        <taxon>Tetramitia</taxon>
        <taxon>Eutetramitia</taxon>
        <taxon>Vahlkampfiidae</taxon>
        <taxon>Naegleria</taxon>
    </lineage>
</organism>
<dbReference type="GO" id="GO:0046982">
    <property type="term" value="F:protein heterodimerization activity"/>
    <property type="evidence" value="ECO:0007669"/>
    <property type="project" value="InterPro"/>
</dbReference>
<dbReference type="SUPFAM" id="SSF47113">
    <property type="entry name" value="Histone-fold"/>
    <property type="match status" value="1"/>
</dbReference>
<dbReference type="Gene3D" id="1.10.20.10">
    <property type="entry name" value="Histone, subunit A"/>
    <property type="match status" value="1"/>
</dbReference>
<dbReference type="EMBL" id="GG738886">
    <property type="protein sequence ID" value="EFC41405.1"/>
    <property type="molecule type" value="Genomic_DNA"/>
</dbReference>